<feature type="compositionally biased region" description="Basic and acidic residues" evidence="1">
    <location>
        <begin position="54"/>
        <end position="64"/>
    </location>
</feature>
<accession>A0A9P7Q155</accession>
<name>A0A9P7Q155_9HYPO</name>
<dbReference type="AlphaFoldDB" id="A0A9P7Q155"/>
<keyword evidence="3" id="KW-1185">Reference proteome</keyword>
<protein>
    <submittedName>
        <fullName evidence="2">Uncharacterized protein</fullName>
    </submittedName>
</protein>
<proteinExistence type="predicted"/>
<organism evidence="2 3">
    <name type="scientific">Claviceps humidiphila</name>
    <dbReference type="NCBI Taxonomy" id="1294629"/>
    <lineage>
        <taxon>Eukaryota</taxon>
        <taxon>Fungi</taxon>
        <taxon>Dikarya</taxon>
        <taxon>Ascomycota</taxon>
        <taxon>Pezizomycotina</taxon>
        <taxon>Sordariomycetes</taxon>
        <taxon>Hypocreomycetidae</taxon>
        <taxon>Hypocreales</taxon>
        <taxon>Clavicipitaceae</taxon>
        <taxon>Claviceps</taxon>
    </lineage>
</organism>
<evidence type="ECO:0000313" key="2">
    <source>
        <dbReference type="EMBL" id="KAG6111709.1"/>
    </source>
</evidence>
<gene>
    <name evidence="2" type="ORF">E4U13_004709</name>
</gene>
<feature type="region of interest" description="Disordered" evidence="1">
    <location>
        <begin position="1"/>
        <end position="64"/>
    </location>
</feature>
<reference evidence="2 3" key="1">
    <citation type="journal article" date="2020" name="bioRxiv">
        <title>Whole genome comparisons of ergot fungi reveals the divergence and evolution of species within the genus Claviceps are the result of varying mechanisms driving genome evolution and host range expansion.</title>
        <authorList>
            <person name="Wyka S.A."/>
            <person name="Mondo S.J."/>
            <person name="Liu M."/>
            <person name="Dettman J."/>
            <person name="Nalam V."/>
            <person name="Broders K.D."/>
        </authorList>
    </citation>
    <scope>NUCLEOTIDE SEQUENCE [LARGE SCALE GENOMIC DNA]</scope>
    <source>
        <strain evidence="2 3">LM576</strain>
    </source>
</reference>
<evidence type="ECO:0000313" key="3">
    <source>
        <dbReference type="Proteomes" id="UP000732380"/>
    </source>
</evidence>
<comment type="caution">
    <text evidence="2">The sequence shown here is derived from an EMBL/GenBank/DDBJ whole genome shotgun (WGS) entry which is preliminary data.</text>
</comment>
<evidence type="ECO:0000256" key="1">
    <source>
        <dbReference type="SAM" id="MobiDB-lite"/>
    </source>
</evidence>
<sequence>MLNVNSTDAEESGSPIDDKVPKENMTMGENPSGRFPPRASDDDCEESGTPTGYRRSDPTKRSEH</sequence>
<dbReference type="EMBL" id="SRQM01000372">
    <property type="protein sequence ID" value="KAG6111709.1"/>
    <property type="molecule type" value="Genomic_DNA"/>
</dbReference>
<dbReference type="Proteomes" id="UP000732380">
    <property type="component" value="Unassembled WGS sequence"/>
</dbReference>